<reference evidence="3 4" key="1">
    <citation type="submission" date="2015-10" db="EMBL/GenBank/DDBJ databases">
        <title>Butyribacter intestini gen. nov., sp. nov., a butyric acid-producing bacterium of the family Lachnospiraceae isolated from the human faeces.</title>
        <authorList>
            <person name="Zou Y."/>
            <person name="Xue W."/>
            <person name="Luo G."/>
            <person name="Lv M."/>
        </authorList>
    </citation>
    <scope>NUCLEOTIDE SEQUENCE [LARGE SCALE GENOMIC DNA]</scope>
    <source>
        <strain evidence="3 4">TF01-11</strain>
    </source>
</reference>
<accession>A0AAW3JT91</accession>
<evidence type="ECO:0000259" key="2">
    <source>
        <dbReference type="SMART" id="SM00842"/>
    </source>
</evidence>
<evidence type="ECO:0000313" key="3">
    <source>
        <dbReference type="EMBL" id="KQC86102.1"/>
    </source>
</evidence>
<protein>
    <recommendedName>
        <fullName evidence="2">SHS2 domain-containing protein</fullName>
    </recommendedName>
</protein>
<gene>
    <name evidence="3" type="ORF">APZ18_02590</name>
</gene>
<dbReference type="SUPFAM" id="SSF53067">
    <property type="entry name" value="Actin-like ATPase domain"/>
    <property type="match status" value="2"/>
</dbReference>
<dbReference type="SMART" id="SM00842">
    <property type="entry name" value="FtsA"/>
    <property type="match status" value="1"/>
</dbReference>
<evidence type="ECO:0000313" key="4">
    <source>
        <dbReference type="Proteomes" id="UP000050833"/>
    </source>
</evidence>
<evidence type="ECO:0000256" key="1">
    <source>
        <dbReference type="SAM" id="MobiDB-lite"/>
    </source>
</evidence>
<feature type="region of interest" description="Disordered" evidence="1">
    <location>
        <begin position="687"/>
        <end position="717"/>
    </location>
</feature>
<dbReference type="InterPro" id="IPR043129">
    <property type="entry name" value="ATPase_NBD"/>
</dbReference>
<dbReference type="Gene3D" id="3.30.420.40">
    <property type="match status" value="2"/>
</dbReference>
<organism evidence="3 4">
    <name type="scientific">Butyribacter intestini</name>
    <dbReference type="NCBI Taxonomy" id="1703332"/>
    <lineage>
        <taxon>Bacteria</taxon>
        <taxon>Bacillati</taxon>
        <taxon>Bacillota</taxon>
        <taxon>Clostridia</taxon>
        <taxon>Lachnospirales</taxon>
        <taxon>Lachnospiraceae</taxon>
        <taxon>Butyribacter</taxon>
    </lineage>
</organism>
<feature type="domain" description="SHS2" evidence="2">
    <location>
        <begin position="23"/>
        <end position="220"/>
    </location>
</feature>
<dbReference type="PANTHER" id="PTHR32432">
    <property type="entry name" value="CELL DIVISION PROTEIN FTSA-RELATED"/>
    <property type="match status" value="1"/>
</dbReference>
<comment type="caution">
    <text evidence="3">The sequence shown here is derived from an EMBL/GenBank/DDBJ whole genome shotgun (WGS) entry which is preliminary data.</text>
</comment>
<dbReference type="InterPro" id="IPR003494">
    <property type="entry name" value="SHS2_FtsA"/>
</dbReference>
<dbReference type="Pfam" id="PF14450">
    <property type="entry name" value="FtsA"/>
    <property type="match status" value="1"/>
</dbReference>
<name>A0AAW3JT91_9FIRM</name>
<dbReference type="Proteomes" id="UP000050833">
    <property type="component" value="Unassembled WGS sequence"/>
</dbReference>
<dbReference type="InterPro" id="IPR050696">
    <property type="entry name" value="FtsA/MreB"/>
</dbReference>
<proteinExistence type="predicted"/>
<sequence>MIDETGNVEVKKVNMEGVPEQLVFGLDIGTRSIVGTIGYRDTKGFTVVAQTSKEHETRAMMDGQIHDINMVASTISEIRDRLEYMTGRTYKDVCIAAAGRVLKTVEAEAEIDFNSETVVTTEKIYTLDMLGVENAYEKLREEQNSDDIKFYCVGYSVKHYYQNGYAITNLEGHKCNKISCEIIATFLPDEVVDGLYTAVERAGLYVANLTLEPIAAINVAIPERFRLLNIALVDVGAGTSDISITKDGSIIAYGMIPSAGDEITECLAKHYLTDFNEADALKCKSTEQEEVEFNDIMGLPYKISSDEIADVVKDAVQSITKSIAGKIIELNGGKSVSAVFVVGGGGKIRGFVESLAEFLELPKERVALRGSEVMGNIKFMQDDIKVDSLLVTPVGICLNYYEQRNNFIFVNINDERVKLYDNGKLAIIDAAMSIGFPNEDLFPKRGKSIIYNVNGEKRMARGKHGEACVIKMNGAEAGINTPVIQNAKIDIKPSTVGEDAVLEIEDIPEYKSTIKFTFNNKEVVCPRYVAVNGELVSGFYDIKDGDDIWFLDYYTLKQVFEFMDIIYSGKVYVNNVPADMNTKVYDNFSILCEIKKEEPNYNELYAKYGEPEFPTDVVYSINEIASDNNTVNDKYDSTLKENIHKTDETGRVDANEIETHSTGGETAGEQKNFMENIKKEIADEKVTVQPEEETASVSVLENGQPAEKENAASTARNGRAGVDDITITVNGDTVIMKGKERYILVDVLDFYPVDTSVAHGDHLETMVNGVHGDFMTPVNDGDAVVIQWVV</sequence>
<keyword evidence="4" id="KW-1185">Reference proteome</keyword>
<dbReference type="GO" id="GO:0051301">
    <property type="term" value="P:cell division"/>
    <property type="evidence" value="ECO:0007669"/>
    <property type="project" value="InterPro"/>
</dbReference>
<dbReference type="CDD" id="cd24004">
    <property type="entry name" value="ASKHA_NBD_PilM-like"/>
    <property type="match status" value="1"/>
</dbReference>
<dbReference type="EMBL" id="LLKB01000001">
    <property type="protein sequence ID" value="KQC86102.1"/>
    <property type="molecule type" value="Genomic_DNA"/>
</dbReference>
<dbReference type="RefSeq" id="WP_055941338.1">
    <property type="nucleotide sequence ID" value="NZ_JAQDCV010000008.1"/>
</dbReference>
<dbReference type="AlphaFoldDB" id="A0AAW3JT91"/>
<dbReference type="PANTHER" id="PTHR32432:SF3">
    <property type="entry name" value="ETHANOLAMINE UTILIZATION PROTEIN EUTJ"/>
    <property type="match status" value="1"/>
</dbReference>